<dbReference type="GO" id="GO:0008270">
    <property type="term" value="F:zinc ion binding"/>
    <property type="evidence" value="ECO:0007669"/>
    <property type="project" value="UniProtKB-KW"/>
</dbReference>
<evidence type="ECO:0000259" key="3">
    <source>
        <dbReference type="PROSITE" id="PS50119"/>
    </source>
</evidence>
<evidence type="ECO:0000313" key="5">
    <source>
        <dbReference type="WBParaSite" id="MBELARI_LOCUS3283"/>
    </source>
</evidence>
<dbReference type="PROSITE" id="PS50119">
    <property type="entry name" value="ZF_BBOX"/>
    <property type="match status" value="1"/>
</dbReference>
<dbReference type="InterPro" id="IPR013083">
    <property type="entry name" value="Znf_RING/FYVE/PHD"/>
</dbReference>
<proteinExistence type="predicted"/>
<keyword evidence="4" id="KW-1185">Reference proteome</keyword>
<dbReference type="InterPro" id="IPR000315">
    <property type="entry name" value="Znf_B-box"/>
</dbReference>
<evidence type="ECO:0000256" key="2">
    <source>
        <dbReference type="PROSITE-ProRule" id="PRU00024"/>
    </source>
</evidence>
<organism evidence="4 5">
    <name type="scientific">Mesorhabditis belari</name>
    <dbReference type="NCBI Taxonomy" id="2138241"/>
    <lineage>
        <taxon>Eukaryota</taxon>
        <taxon>Metazoa</taxon>
        <taxon>Ecdysozoa</taxon>
        <taxon>Nematoda</taxon>
        <taxon>Chromadorea</taxon>
        <taxon>Rhabditida</taxon>
        <taxon>Rhabditina</taxon>
        <taxon>Rhabditomorpha</taxon>
        <taxon>Rhabditoidea</taxon>
        <taxon>Rhabditidae</taxon>
        <taxon>Mesorhabditinae</taxon>
        <taxon>Mesorhabditis</taxon>
    </lineage>
</organism>
<evidence type="ECO:0000256" key="1">
    <source>
        <dbReference type="ARBA" id="ARBA00022723"/>
    </source>
</evidence>
<dbReference type="WBParaSite" id="MBELARI_LOCUS3283">
    <property type="protein sequence ID" value="MBELARI_LOCUS3283"/>
    <property type="gene ID" value="MBELARI_LOCUS3283"/>
</dbReference>
<keyword evidence="2" id="KW-0862">Zinc</keyword>
<protein>
    <recommendedName>
        <fullName evidence="3">B box-type domain-containing protein</fullName>
    </recommendedName>
</protein>
<dbReference type="Gene3D" id="3.30.40.10">
    <property type="entry name" value="Zinc/RING finger domain, C3HC4 (zinc finger)"/>
    <property type="match status" value="1"/>
</dbReference>
<keyword evidence="2" id="KW-0863">Zinc-finger</keyword>
<dbReference type="AlphaFoldDB" id="A0AAF3F8R5"/>
<name>A0AAF3F8R5_9BILA</name>
<sequence>MPFARKPNEARSPRHLYCGLAMCHECFEKEMRLENEEGKHRCVREDCFDNPNFAFYLINVLSQEDSLALSPLGDALQNSLNVQFVTMNIRIKHFHLLDFLNELPMMTRQMEGMRNPRVCDDCKETRSIDKMYHCNKCDLKICPDCLIEEHLSHEKTRLWKKALCEMTEAQQKDTANVVKTYNDLFAGMHENILKPLKAFGTKLTSKEENCMNISTFGEAKKTLEKCAKLREDFETISEKLIPDLRRYETKVKILTEAIDKDDYQGLEDGF</sequence>
<evidence type="ECO:0000313" key="4">
    <source>
        <dbReference type="Proteomes" id="UP000887575"/>
    </source>
</evidence>
<accession>A0AAF3F8R5</accession>
<reference evidence="5" key="1">
    <citation type="submission" date="2024-02" db="UniProtKB">
        <authorList>
            <consortium name="WormBaseParasite"/>
        </authorList>
    </citation>
    <scope>IDENTIFICATION</scope>
</reference>
<keyword evidence="1" id="KW-0479">Metal-binding</keyword>
<dbReference type="Proteomes" id="UP000887575">
    <property type="component" value="Unassembled WGS sequence"/>
</dbReference>
<feature type="domain" description="B box-type" evidence="3">
    <location>
        <begin position="114"/>
        <end position="158"/>
    </location>
</feature>